<feature type="domain" description="Protein kinase" evidence="2">
    <location>
        <begin position="75"/>
        <end position="390"/>
    </location>
</feature>
<sequence length="390" mass="45321">MKQLKVQSSSKDSFSKRARKKAVEITPRNSHQSNEGLTRDAEKKSQIVKQQHVINQVMWIQKTSQVDWSYSGIFLQNSKHLGKELMGTKDVIEFVGDLFRKNICLPKKYWNLWSQIKQQPKLQIDQSRLIGEFHNRKDKGNWRVMGMRNTRSNLVTVEYDVVRLCKTNTSNGAPFPDKLSADDLLPKLLIYFPYPNPRPYFLQEKIQPTLEEVFRMTQFGVLNVGTTRDVIIGCVKALRLVHRIGYVHRCVTPYNFAVRLEASKMILQNDLCEQICLTDLTLARKYKDVKRPPRRVTAFIGTYKYSSISAHKHLEQLPKDDIISCLYMFCEFLQGFLPWRTLKNVEKIITMKRELQMKPPIFVNNNGGNRIAVDLSQLSGMFTLLEQTKS</sequence>
<name>A0A915Q6D7_9BILA</name>
<reference evidence="4" key="1">
    <citation type="submission" date="2022-11" db="UniProtKB">
        <authorList>
            <consortium name="WormBaseParasite"/>
        </authorList>
    </citation>
    <scope>IDENTIFICATION</scope>
</reference>
<accession>A0A915Q6D7</accession>
<dbReference type="PANTHER" id="PTHR11909">
    <property type="entry name" value="CASEIN KINASE-RELATED"/>
    <property type="match status" value="1"/>
</dbReference>
<dbReference type="InterPro" id="IPR011009">
    <property type="entry name" value="Kinase-like_dom_sf"/>
</dbReference>
<dbReference type="InterPro" id="IPR050235">
    <property type="entry name" value="CK1_Ser-Thr_kinase"/>
</dbReference>
<dbReference type="PROSITE" id="PS50011">
    <property type="entry name" value="PROTEIN_KINASE_DOM"/>
    <property type="match status" value="1"/>
</dbReference>
<dbReference type="SUPFAM" id="SSF56112">
    <property type="entry name" value="Protein kinase-like (PK-like)"/>
    <property type="match status" value="1"/>
</dbReference>
<protein>
    <submittedName>
        <fullName evidence="4">Protein kinase domain-containing protein</fullName>
    </submittedName>
</protein>
<feature type="compositionally biased region" description="Polar residues" evidence="1">
    <location>
        <begin position="27"/>
        <end position="36"/>
    </location>
</feature>
<evidence type="ECO:0000256" key="1">
    <source>
        <dbReference type="SAM" id="MobiDB-lite"/>
    </source>
</evidence>
<evidence type="ECO:0000313" key="4">
    <source>
        <dbReference type="WBParaSite" id="sdigi.contig90.g4077.t1"/>
    </source>
</evidence>
<feature type="region of interest" description="Disordered" evidence="1">
    <location>
        <begin position="1"/>
        <end position="44"/>
    </location>
</feature>
<keyword evidence="3" id="KW-1185">Reference proteome</keyword>
<dbReference type="GO" id="GO:0004672">
    <property type="term" value="F:protein kinase activity"/>
    <property type="evidence" value="ECO:0007669"/>
    <property type="project" value="InterPro"/>
</dbReference>
<dbReference type="Proteomes" id="UP000887581">
    <property type="component" value="Unplaced"/>
</dbReference>
<proteinExistence type="predicted"/>
<organism evidence="3 4">
    <name type="scientific">Setaria digitata</name>
    <dbReference type="NCBI Taxonomy" id="48799"/>
    <lineage>
        <taxon>Eukaryota</taxon>
        <taxon>Metazoa</taxon>
        <taxon>Ecdysozoa</taxon>
        <taxon>Nematoda</taxon>
        <taxon>Chromadorea</taxon>
        <taxon>Rhabditida</taxon>
        <taxon>Spirurina</taxon>
        <taxon>Spiruromorpha</taxon>
        <taxon>Filarioidea</taxon>
        <taxon>Setariidae</taxon>
        <taxon>Setaria</taxon>
    </lineage>
</organism>
<evidence type="ECO:0000259" key="2">
    <source>
        <dbReference type="PROSITE" id="PS50011"/>
    </source>
</evidence>
<dbReference type="AlphaFoldDB" id="A0A915Q6D7"/>
<dbReference type="GO" id="GO:0005524">
    <property type="term" value="F:ATP binding"/>
    <property type="evidence" value="ECO:0007669"/>
    <property type="project" value="InterPro"/>
</dbReference>
<dbReference type="InterPro" id="IPR000719">
    <property type="entry name" value="Prot_kinase_dom"/>
</dbReference>
<feature type="compositionally biased region" description="Polar residues" evidence="1">
    <location>
        <begin position="1"/>
        <end position="12"/>
    </location>
</feature>
<evidence type="ECO:0000313" key="3">
    <source>
        <dbReference type="Proteomes" id="UP000887581"/>
    </source>
</evidence>
<dbReference type="Gene3D" id="1.10.510.10">
    <property type="entry name" value="Transferase(Phosphotransferase) domain 1"/>
    <property type="match status" value="1"/>
</dbReference>
<dbReference type="WBParaSite" id="sdigi.contig90.g4077.t1">
    <property type="protein sequence ID" value="sdigi.contig90.g4077.t1"/>
    <property type="gene ID" value="sdigi.contig90.g4077"/>
</dbReference>